<dbReference type="SUPFAM" id="SSF55073">
    <property type="entry name" value="Nucleotide cyclase"/>
    <property type="match status" value="1"/>
</dbReference>
<dbReference type="InterPro" id="IPR043128">
    <property type="entry name" value="Rev_trsase/Diguanyl_cyclase"/>
</dbReference>
<feature type="transmembrane region" description="Helical" evidence="1">
    <location>
        <begin position="113"/>
        <end position="130"/>
    </location>
</feature>
<dbReference type="SMART" id="SM00267">
    <property type="entry name" value="GGDEF"/>
    <property type="match status" value="1"/>
</dbReference>
<dbReference type="Gene3D" id="3.30.70.270">
    <property type="match status" value="1"/>
</dbReference>
<dbReference type="CDD" id="cd01949">
    <property type="entry name" value="GGDEF"/>
    <property type="match status" value="1"/>
</dbReference>
<keyword evidence="1" id="KW-0812">Transmembrane</keyword>
<dbReference type="InterPro" id="IPR050469">
    <property type="entry name" value="Diguanylate_Cyclase"/>
</dbReference>
<sequence>MKMRRGDDRLTALLGAVRSRVRRAIAWQTSFSVVSALMAGLLATVFLVDLVVRHPGFQERPVSFWFLSYLAAALLPLILGRRYPPLMGLLVVGFMNVWTFYFVAYAGHAHGEVNALLQMPIIALYLGWFYSASLGRYLMLATFAVAILAGVLNPNTEGDPFSTIITVSYAVAIAGFCFEGARVVRRQSEIEAVLDPLTGALNRRGLVEFGEDVIAAAQRRRAPLTLIVIDFDDFKLLNDAAGHAAGDAVLVDAAGLWRDAVGSRGIIARSGGDEFVLLLHAELEAARVVVGDLRAAAAHPWSWGAAELRAGEGLDELVARADEELYRAKEARARE</sequence>
<dbReference type="GO" id="GO:0052621">
    <property type="term" value="F:diguanylate cyclase activity"/>
    <property type="evidence" value="ECO:0007669"/>
    <property type="project" value="TreeGrafter"/>
</dbReference>
<name>A0A934Q8D3_9MICO</name>
<dbReference type="NCBIfam" id="TIGR00254">
    <property type="entry name" value="GGDEF"/>
    <property type="match status" value="1"/>
</dbReference>
<dbReference type="InterPro" id="IPR029787">
    <property type="entry name" value="Nucleotide_cyclase"/>
</dbReference>
<dbReference type="GO" id="GO:0005886">
    <property type="term" value="C:plasma membrane"/>
    <property type="evidence" value="ECO:0007669"/>
    <property type="project" value="TreeGrafter"/>
</dbReference>
<dbReference type="GO" id="GO:0043709">
    <property type="term" value="P:cell adhesion involved in single-species biofilm formation"/>
    <property type="evidence" value="ECO:0007669"/>
    <property type="project" value="TreeGrafter"/>
</dbReference>
<dbReference type="AlphaFoldDB" id="A0A934Q8D3"/>
<feature type="transmembrane region" description="Helical" evidence="1">
    <location>
        <begin position="137"/>
        <end position="154"/>
    </location>
</feature>
<dbReference type="PROSITE" id="PS50887">
    <property type="entry name" value="GGDEF"/>
    <property type="match status" value="1"/>
</dbReference>
<feature type="transmembrane region" description="Helical" evidence="1">
    <location>
        <begin position="25"/>
        <end position="50"/>
    </location>
</feature>
<dbReference type="InterPro" id="IPR000160">
    <property type="entry name" value="GGDEF_dom"/>
</dbReference>
<accession>A0A934Q8D3</accession>
<dbReference type="Proteomes" id="UP000608530">
    <property type="component" value="Unassembled WGS sequence"/>
</dbReference>
<comment type="caution">
    <text evidence="3">The sequence shown here is derived from an EMBL/GenBank/DDBJ whole genome shotgun (WGS) entry which is preliminary data.</text>
</comment>
<keyword evidence="1" id="KW-1133">Transmembrane helix</keyword>
<evidence type="ECO:0000256" key="1">
    <source>
        <dbReference type="SAM" id="Phobius"/>
    </source>
</evidence>
<gene>
    <name evidence="3" type="ORF">JD276_11765</name>
</gene>
<dbReference type="Pfam" id="PF00990">
    <property type="entry name" value="GGDEF"/>
    <property type="match status" value="1"/>
</dbReference>
<proteinExistence type="predicted"/>
<keyword evidence="4" id="KW-1185">Reference proteome</keyword>
<keyword evidence="1" id="KW-0472">Membrane</keyword>
<evidence type="ECO:0000313" key="4">
    <source>
        <dbReference type="Proteomes" id="UP000608530"/>
    </source>
</evidence>
<feature type="transmembrane region" description="Helical" evidence="1">
    <location>
        <begin position="160"/>
        <end position="178"/>
    </location>
</feature>
<dbReference type="GO" id="GO:1902201">
    <property type="term" value="P:negative regulation of bacterial-type flagellum-dependent cell motility"/>
    <property type="evidence" value="ECO:0007669"/>
    <property type="project" value="TreeGrafter"/>
</dbReference>
<evidence type="ECO:0000259" key="2">
    <source>
        <dbReference type="PROSITE" id="PS50887"/>
    </source>
</evidence>
<protein>
    <submittedName>
        <fullName evidence="3">GGDEF domain-containing protein</fullName>
    </submittedName>
</protein>
<dbReference type="PANTHER" id="PTHR45138:SF9">
    <property type="entry name" value="DIGUANYLATE CYCLASE DGCM-RELATED"/>
    <property type="match status" value="1"/>
</dbReference>
<organism evidence="3 4">
    <name type="scientific">Leucobacter chromiisoli</name>
    <dbReference type="NCBI Taxonomy" id="2796471"/>
    <lineage>
        <taxon>Bacteria</taxon>
        <taxon>Bacillati</taxon>
        <taxon>Actinomycetota</taxon>
        <taxon>Actinomycetes</taxon>
        <taxon>Micrococcales</taxon>
        <taxon>Microbacteriaceae</taxon>
        <taxon>Leucobacter</taxon>
    </lineage>
</organism>
<feature type="domain" description="GGDEF" evidence="2">
    <location>
        <begin position="222"/>
        <end position="335"/>
    </location>
</feature>
<evidence type="ECO:0000313" key="3">
    <source>
        <dbReference type="EMBL" id="MBK0419711.1"/>
    </source>
</evidence>
<feature type="transmembrane region" description="Helical" evidence="1">
    <location>
        <begin position="62"/>
        <end position="79"/>
    </location>
</feature>
<dbReference type="EMBL" id="JAEHOH010000015">
    <property type="protein sequence ID" value="MBK0419711.1"/>
    <property type="molecule type" value="Genomic_DNA"/>
</dbReference>
<dbReference type="PANTHER" id="PTHR45138">
    <property type="entry name" value="REGULATORY COMPONENTS OF SENSORY TRANSDUCTION SYSTEM"/>
    <property type="match status" value="1"/>
</dbReference>
<reference evidence="3" key="1">
    <citation type="submission" date="2020-12" db="EMBL/GenBank/DDBJ databases">
        <title>Leucobacter sp. CAS1, isolated from Chromium sludge.</title>
        <authorList>
            <person name="Xu Z."/>
        </authorList>
    </citation>
    <scope>NUCLEOTIDE SEQUENCE</scope>
    <source>
        <strain evidence="3">CSA1</strain>
    </source>
</reference>
<feature type="transmembrane region" description="Helical" evidence="1">
    <location>
        <begin position="86"/>
        <end position="107"/>
    </location>
</feature>